<reference evidence="2 3" key="1">
    <citation type="submission" date="2020-11" db="EMBL/GenBank/DDBJ databases">
        <title>Actinomyces sp. ZJ750.</title>
        <authorList>
            <person name="Zhou J."/>
        </authorList>
    </citation>
    <scope>NUCLEOTIDE SEQUENCE [LARGE SCALE GENOMIC DNA]</scope>
    <source>
        <strain evidence="2 3">ZJ750</strain>
    </source>
</reference>
<gene>
    <name evidence="2" type="ORF">ID810_00850</name>
</gene>
<keyword evidence="1" id="KW-0472">Membrane</keyword>
<feature type="transmembrane region" description="Helical" evidence="1">
    <location>
        <begin position="181"/>
        <end position="200"/>
    </location>
</feature>
<dbReference type="CDD" id="cd21809">
    <property type="entry name" value="ABC-2_lan_permease-like"/>
    <property type="match status" value="1"/>
</dbReference>
<feature type="transmembrane region" description="Helical" evidence="1">
    <location>
        <begin position="239"/>
        <end position="259"/>
    </location>
</feature>
<organism evidence="2 3">
    <name type="scientific">Actinomyces respiraculi</name>
    <dbReference type="NCBI Taxonomy" id="2744574"/>
    <lineage>
        <taxon>Bacteria</taxon>
        <taxon>Bacillati</taxon>
        <taxon>Actinomycetota</taxon>
        <taxon>Actinomycetes</taxon>
        <taxon>Actinomycetales</taxon>
        <taxon>Actinomycetaceae</taxon>
        <taxon>Actinomyces</taxon>
    </lineage>
</organism>
<evidence type="ECO:0000313" key="2">
    <source>
        <dbReference type="EMBL" id="QPL05579.1"/>
    </source>
</evidence>
<feature type="transmembrane region" description="Helical" evidence="1">
    <location>
        <begin position="30"/>
        <end position="51"/>
    </location>
</feature>
<dbReference type="Pfam" id="PF12730">
    <property type="entry name" value="ABC2_membrane_4"/>
    <property type="match status" value="1"/>
</dbReference>
<protein>
    <submittedName>
        <fullName evidence="2">ABC transporter permease</fullName>
    </submittedName>
</protein>
<name>A0A7T0LKQ0_9ACTO</name>
<feature type="transmembrane region" description="Helical" evidence="1">
    <location>
        <begin position="71"/>
        <end position="91"/>
    </location>
</feature>
<sequence>MSTSTSLHRTPRRAGLLDLMAVEAIKLRRSLVWVFTLLLPVLAVVTGSVNYAGNEEVLSQGWSSYASQVTLFYGLLFLSIGVALVCAAVWRPEHRGTSWNAMRTSPASVVQVVVAKTLVMMVPVLVMQIVLVVLTWVSGTLVLGLEGAMPTVVVASGALTVVAALPLVALQSLLAMVLPSFGAPVALGLVGTVLGIGLSARAQALTQLWPYSLVTQAQSLGSTALEGSGGLDWAGISPVLQGAVLSGVLCWGLLVTVAARRTWR</sequence>
<dbReference type="AlphaFoldDB" id="A0A7T0LKQ0"/>
<evidence type="ECO:0000313" key="3">
    <source>
        <dbReference type="Proteomes" id="UP000594637"/>
    </source>
</evidence>
<keyword evidence="1" id="KW-1133">Transmembrane helix</keyword>
<keyword evidence="3" id="KW-1185">Reference proteome</keyword>
<dbReference type="RefSeq" id="WP_166857027.1">
    <property type="nucleotide sequence ID" value="NZ_CP063989.1"/>
</dbReference>
<evidence type="ECO:0000256" key="1">
    <source>
        <dbReference type="SAM" id="Phobius"/>
    </source>
</evidence>
<feature type="transmembrane region" description="Helical" evidence="1">
    <location>
        <begin position="148"/>
        <end position="169"/>
    </location>
</feature>
<dbReference type="Proteomes" id="UP000594637">
    <property type="component" value="Chromosome"/>
</dbReference>
<proteinExistence type="predicted"/>
<dbReference type="KEGG" id="arep:ID810_00850"/>
<dbReference type="EMBL" id="CP063989">
    <property type="protein sequence ID" value="QPL05579.1"/>
    <property type="molecule type" value="Genomic_DNA"/>
</dbReference>
<keyword evidence="1" id="KW-0812">Transmembrane</keyword>
<feature type="transmembrane region" description="Helical" evidence="1">
    <location>
        <begin position="112"/>
        <end position="136"/>
    </location>
</feature>
<accession>A0A7T0LKQ0</accession>